<accession>A0A5C4SX21</accession>
<proteinExistence type="inferred from homology"/>
<dbReference type="Gene3D" id="3.90.1200.10">
    <property type="match status" value="1"/>
</dbReference>
<dbReference type="EMBL" id="VDCQ01000156">
    <property type="protein sequence ID" value="TNJ52922.1"/>
    <property type="molecule type" value="Genomic_DNA"/>
</dbReference>
<evidence type="ECO:0000259" key="10">
    <source>
        <dbReference type="Pfam" id="PF01636"/>
    </source>
</evidence>
<keyword evidence="3 7" id="KW-0547">Nucleotide-binding</keyword>
<dbReference type="GO" id="GO:0016301">
    <property type="term" value="F:kinase activity"/>
    <property type="evidence" value="ECO:0007669"/>
    <property type="project" value="UniProtKB-KW"/>
</dbReference>
<dbReference type="GO" id="GO:0046872">
    <property type="term" value="F:metal ion binding"/>
    <property type="evidence" value="ECO:0007669"/>
    <property type="project" value="UniProtKB-KW"/>
</dbReference>
<dbReference type="SUPFAM" id="SSF56112">
    <property type="entry name" value="Protein kinase-like (PK-like)"/>
    <property type="match status" value="1"/>
</dbReference>
<evidence type="ECO:0000256" key="7">
    <source>
        <dbReference type="PIRNR" id="PIRNR000706"/>
    </source>
</evidence>
<evidence type="ECO:0000313" key="11">
    <source>
        <dbReference type="EMBL" id="TNJ52922.1"/>
    </source>
</evidence>
<evidence type="ECO:0000256" key="4">
    <source>
        <dbReference type="ARBA" id="ARBA00022777"/>
    </source>
</evidence>
<dbReference type="PIRSF" id="PIRSF000706">
    <property type="entry name" value="Kanamycin_kin"/>
    <property type="match status" value="1"/>
</dbReference>
<dbReference type="InterPro" id="IPR011009">
    <property type="entry name" value="Kinase-like_dom_sf"/>
</dbReference>
<keyword evidence="12" id="KW-1185">Reference proteome</keyword>
<dbReference type="RefSeq" id="WP_139607980.1">
    <property type="nucleotide sequence ID" value="NZ_VDCQ01000156.1"/>
</dbReference>
<dbReference type="CDD" id="cd05150">
    <property type="entry name" value="APH"/>
    <property type="match status" value="1"/>
</dbReference>
<feature type="binding site" evidence="9">
    <location>
        <position position="205"/>
    </location>
    <ligand>
        <name>Mg(2+)</name>
        <dbReference type="ChEBI" id="CHEBI:18420"/>
    </ligand>
</feature>
<dbReference type="InterPro" id="IPR002575">
    <property type="entry name" value="Aminoglycoside_PTrfase"/>
</dbReference>
<evidence type="ECO:0000256" key="2">
    <source>
        <dbReference type="ARBA" id="ARBA00022679"/>
    </source>
</evidence>
<evidence type="ECO:0000313" key="12">
    <source>
        <dbReference type="Proteomes" id="UP000307943"/>
    </source>
</evidence>
<keyword evidence="9" id="KW-0460">Magnesium</keyword>
<keyword evidence="5 7" id="KW-0067">ATP-binding</keyword>
<dbReference type="Proteomes" id="UP000307943">
    <property type="component" value="Unassembled WGS sequence"/>
</dbReference>
<evidence type="ECO:0000256" key="3">
    <source>
        <dbReference type="ARBA" id="ARBA00022741"/>
    </source>
</evidence>
<dbReference type="Gene3D" id="3.30.200.20">
    <property type="entry name" value="Phosphorylase Kinase, domain 1"/>
    <property type="match status" value="1"/>
</dbReference>
<evidence type="ECO:0000256" key="8">
    <source>
        <dbReference type="PIRSR" id="PIRSR000706-1"/>
    </source>
</evidence>
<dbReference type="AlphaFoldDB" id="A0A5C4SX21"/>
<comment type="caution">
    <text evidence="11">The sequence shown here is derived from an EMBL/GenBank/DDBJ whole genome shotgun (WGS) entry which is preliminary data.</text>
</comment>
<evidence type="ECO:0000256" key="1">
    <source>
        <dbReference type="ARBA" id="ARBA00006219"/>
    </source>
</evidence>
<keyword evidence="9" id="KW-0479">Metal-binding</keyword>
<keyword evidence="4 7" id="KW-0418">Kinase</keyword>
<evidence type="ECO:0000256" key="5">
    <source>
        <dbReference type="ARBA" id="ARBA00022840"/>
    </source>
</evidence>
<name>A0A5C4SX21_9BACL</name>
<feature type="active site" description="Proton acceptor" evidence="8">
    <location>
        <position position="187"/>
    </location>
</feature>
<keyword evidence="6 7" id="KW-0046">Antibiotic resistance</keyword>
<dbReference type="GO" id="GO:0016773">
    <property type="term" value="F:phosphotransferase activity, alcohol group as acceptor"/>
    <property type="evidence" value="ECO:0007669"/>
    <property type="project" value="InterPro"/>
</dbReference>
<evidence type="ECO:0000256" key="6">
    <source>
        <dbReference type="ARBA" id="ARBA00023251"/>
    </source>
</evidence>
<reference evidence="11 12" key="1">
    <citation type="submission" date="2019-05" db="EMBL/GenBank/DDBJ databases">
        <title>We sequenced the genome of Paenibacillus hemerocallicola KCTC 33185 for further insight into its adaptation and study the phylogeny of Paenibacillus.</title>
        <authorList>
            <person name="Narsing Rao M.P."/>
        </authorList>
    </citation>
    <scope>NUCLEOTIDE SEQUENCE [LARGE SCALE GENOMIC DNA]</scope>
    <source>
        <strain evidence="11 12">KCTC 33185</strain>
    </source>
</reference>
<dbReference type="Pfam" id="PF01636">
    <property type="entry name" value="APH"/>
    <property type="match status" value="1"/>
</dbReference>
<dbReference type="GO" id="GO:0005524">
    <property type="term" value="F:ATP binding"/>
    <property type="evidence" value="ECO:0007669"/>
    <property type="project" value="UniProtKB-KW"/>
</dbReference>
<dbReference type="GO" id="GO:0046677">
    <property type="term" value="P:response to antibiotic"/>
    <property type="evidence" value="ECO:0007669"/>
    <property type="project" value="UniProtKB-KW"/>
</dbReference>
<feature type="domain" description="Aminoglycoside phosphotransferase" evidence="10">
    <location>
        <begin position="28"/>
        <end position="253"/>
    </location>
</feature>
<evidence type="ECO:0000256" key="9">
    <source>
        <dbReference type="PIRSR" id="PIRSR000706-2"/>
    </source>
</evidence>
<sequence length="271" mass="31559">MNMKVESIYETFPAEVQSYIRDAVVTIIKNNARSNVFHIEKEANDIFLKVTPINQMQTEALMTDYLYKYGVCPRVLHYSSDDKRDYLITDRIPGSDAVSDEYLMQPERLTEVFAESLLKLHQVEYSDCPIINGLEEMVIRAEGNYREGRAEKGILRYLGYTSIESAHENMINLYKYVNEDKVVIHGDHCLPNLILHDFKMNGYVDVAYGGIGDRHYDIFWGLWSLQHNLKGDYSQQFIQTYGNHLIDPDRLRLCGLLSVFNGFRGQDYYEY</sequence>
<feature type="binding site" evidence="9">
    <location>
        <position position="192"/>
    </location>
    <ligand>
        <name>Mg(2+)</name>
        <dbReference type="ChEBI" id="CHEBI:18420"/>
    </ligand>
</feature>
<dbReference type="OrthoDB" id="3806873at2"/>
<protein>
    <submittedName>
        <fullName evidence="11">Aminoglycoside 3'-phosphotransferase</fullName>
    </submittedName>
</protein>
<dbReference type="InterPro" id="IPR024165">
    <property type="entry name" value="Kan/Strep_kinase"/>
</dbReference>
<gene>
    <name evidence="11" type="ORF">FE784_40545</name>
</gene>
<keyword evidence="2 7" id="KW-0808">Transferase</keyword>
<organism evidence="11 12">
    <name type="scientific">Paenibacillus hemerocallicola</name>
    <dbReference type="NCBI Taxonomy" id="1172614"/>
    <lineage>
        <taxon>Bacteria</taxon>
        <taxon>Bacillati</taxon>
        <taxon>Bacillota</taxon>
        <taxon>Bacilli</taxon>
        <taxon>Bacillales</taxon>
        <taxon>Paenibacillaceae</taxon>
        <taxon>Paenibacillus</taxon>
    </lineage>
</organism>
<comment type="similarity">
    <text evidence="1 7">Belongs to the aminoglycoside phosphotransferase family.</text>
</comment>